<gene>
    <name evidence="1" type="ORF">OGH68_28090</name>
</gene>
<evidence type="ECO:0000313" key="2">
    <source>
        <dbReference type="Proteomes" id="UP001163878"/>
    </source>
</evidence>
<organism evidence="1 2">
    <name type="scientific">Streptomyces peucetius</name>
    <dbReference type="NCBI Taxonomy" id="1950"/>
    <lineage>
        <taxon>Bacteria</taxon>
        <taxon>Bacillati</taxon>
        <taxon>Actinomycetota</taxon>
        <taxon>Actinomycetes</taxon>
        <taxon>Kitasatosporales</taxon>
        <taxon>Streptomycetaceae</taxon>
        <taxon>Streptomyces</taxon>
    </lineage>
</organism>
<evidence type="ECO:0000313" key="1">
    <source>
        <dbReference type="EMBL" id="UYQ64941.1"/>
    </source>
</evidence>
<accession>A0ABY6IDK3</accession>
<dbReference type="Proteomes" id="UP001163878">
    <property type="component" value="Chromosome"/>
</dbReference>
<dbReference type="EMBL" id="CP107567">
    <property type="protein sequence ID" value="UYQ64941.1"/>
    <property type="molecule type" value="Genomic_DNA"/>
</dbReference>
<dbReference type="InterPro" id="IPR016024">
    <property type="entry name" value="ARM-type_fold"/>
</dbReference>
<protein>
    <recommendedName>
        <fullName evidence="3">TetR family transcriptional regulator</fullName>
    </recommendedName>
</protein>
<evidence type="ECO:0008006" key="3">
    <source>
        <dbReference type="Google" id="ProtNLM"/>
    </source>
</evidence>
<name>A0ABY6IDK3_STRPE</name>
<keyword evidence="2" id="KW-1185">Reference proteome</keyword>
<dbReference type="RefSeq" id="WP_264247808.1">
    <property type="nucleotide sequence ID" value="NZ_CP107567.1"/>
</dbReference>
<proteinExistence type="predicted"/>
<dbReference type="SUPFAM" id="SSF48371">
    <property type="entry name" value="ARM repeat"/>
    <property type="match status" value="1"/>
</dbReference>
<sequence length="163" mass="17598">MPTADELINPRTKELLASVMAAAGAAPATALRGCGALLEDLAFSRRITAVKEAVLADVPDAYPAFADVVHAALRRPEFTGWMTFPVNAAVDERALASDMFEPGLDLLAALTPLLTAEMAVRPFFSADPPRALERAVLWIRHPDPHGRRLAREGTRPRLPVRPG</sequence>
<reference evidence="1" key="1">
    <citation type="submission" date="2022-10" db="EMBL/GenBank/DDBJ databases">
        <title>Cytochrome P450 Catalyzes Benzene Ring Formation in the Biosynthesis of Trialkyl-Substituted Aromatic Polyketides.</title>
        <authorList>
            <person name="Zhao E."/>
            <person name="Ge H."/>
        </authorList>
    </citation>
    <scope>NUCLEOTIDE SEQUENCE</scope>
    <source>
        <strain evidence="1">NA0869</strain>
    </source>
</reference>